<dbReference type="PROSITE" id="PS51459">
    <property type="entry name" value="FIDO"/>
    <property type="match status" value="1"/>
</dbReference>
<dbReference type="PANTHER" id="PTHR13504">
    <property type="entry name" value="FIDO DOMAIN-CONTAINING PROTEIN DDB_G0283145"/>
    <property type="match status" value="1"/>
</dbReference>
<organism evidence="2 3">
    <name type="scientific">Catellatospora aurea</name>
    <dbReference type="NCBI Taxonomy" id="1337874"/>
    <lineage>
        <taxon>Bacteria</taxon>
        <taxon>Bacillati</taxon>
        <taxon>Actinomycetota</taxon>
        <taxon>Actinomycetes</taxon>
        <taxon>Micromonosporales</taxon>
        <taxon>Micromonosporaceae</taxon>
        <taxon>Catellatospora</taxon>
    </lineage>
</organism>
<dbReference type="SUPFAM" id="SSF140931">
    <property type="entry name" value="Fic-like"/>
    <property type="match status" value="1"/>
</dbReference>
<dbReference type="Pfam" id="PF02661">
    <property type="entry name" value="Fic"/>
    <property type="match status" value="1"/>
</dbReference>
<proteinExistence type="predicted"/>
<name>A0ABW2GVR7_9ACTN</name>
<dbReference type="RefSeq" id="WP_376807072.1">
    <property type="nucleotide sequence ID" value="NZ_JBHTAC010000014.1"/>
</dbReference>
<accession>A0ABW2GVR7</accession>
<comment type="caution">
    <text evidence="2">The sequence shown here is derived from an EMBL/GenBank/DDBJ whole genome shotgun (WGS) entry which is preliminary data.</text>
</comment>
<protein>
    <submittedName>
        <fullName evidence="2">Fic family protein</fullName>
    </submittedName>
</protein>
<dbReference type="Proteomes" id="UP001596392">
    <property type="component" value="Unassembled WGS sequence"/>
</dbReference>
<feature type="domain" description="Fido" evidence="1">
    <location>
        <begin position="120"/>
        <end position="272"/>
    </location>
</feature>
<dbReference type="InterPro" id="IPR003812">
    <property type="entry name" value="Fido"/>
</dbReference>
<evidence type="ECO:0000313" key="2">
    <source>
        <dbReference type="EMBL" id="MFC7243980.1"/>
    </source>
</evidence>
<gene>
    <name evidence="2" type="ORF">ACFQO7_16035</name>
</gene>
<keyword evidence="3" id="KW-1185">Reference proteome</keyword>
<dbReference type="PANTHER" id="PTHR13504:SF38">
    <property type="entry name" value="FIDO DOMAIN-CONTAINING PROTEIN"/>
    <property type="match status" value="1"/>
</dbReference>
<reference evidence="3" key="1">
    <citation type="journal article" date="2019" name="Int. J. Syst. Evol. Microbiol.">
        <title>The Global Catalogue of Microorganisms (GCM) 10K type strain sequencing project: providing services to taxonomists for standard genome sequencing and annotation.</title>
        <authorList>
            <consortium name="The Broad Institute Genomics Platform"/>
            <consortium name="The Broad Institute Genome Sequencing Center for Infectious Disease"/>
            <person name="Wu L."/>
            <person name="Ma J."/>
        </authorList>
    </citation>
    <scope>NUCLEOTIDE SEQUENCE [LARGE SCALE GENOMIC DNA]</scope>
    <source>
        <strain evidence="3">CGMCC 1.9106</strain>
    </source>
</reference>
<dbReference type="InterPro" id="IPR036597">
    <property type="entry name" value="Fido-like_dom_sf"/>
</dbReference>
<evidence type="ECO:0000313" key="3">
    <source>
        <dbReference type="Proteomes" id="UP001596392"/>
    </source>
</evidence>
<dbReference type="Gene3D" id="1.10.3290.10">
    <property type="entry name" value="Fido-like domain"/>
    <property type="match status" value="1"/>
</dbReference>
<dbReference type="InterPro" id="IPR040198">
    <property type="entry name" value="Fido_containing"/>
</dbReference>
<dbReference type="EMBL" id="JBHTAC010000014">
    <property type="protein sequence ID" value="MFC7243980.1"/>
    <property type="molecule type" value="Genomic_DNA"/>
</dbReference>
<sequence>MNIPWREVEPLPKLNGAVEPILLTVDSLHAAWKRSIEQAPPAEFAEARQRSLRRHAIETGIIERLYDLDWGVTEALVAEGITAEVAAREGGVSEDAFNLMRDQLGALEYLVEAVQEQRELSSFFIRELHQLITQHQPTYDARDALGRAVQVPLPRGEWKSQPNHVRRPDGTVLEYTPPEQVASQIERLVELYRDTAGKHPVARAAWLHHRFICIHPFADGNGRVARALTLLVLLQGHYAPLVVDRRNRAEYIRALDAANDGDLRHLVRLFAELEIVSLRAELERPALTSPAVSSAAAVIAAHAQRVLERERTLDVAEGAGALALRRELRSRVVRWLQRIAAEVQQAYVPIDPKATVDVDLRRVRALVTVRGHRLEYTVVIRTVADTGACDVRVLALAQQARGDAHPSTYRGAVLLSDLPPNDRAVAVAPDTLQAIWPDVEELLDRTFTLAVDRFTRGLYAE</sequence>
<evidence type="ECO:0000259" key="1">
    <source>
        <dbReference type="PROSITE" id="PS51459"/>
    </source>
</evidence>